<gene>
    <name evidence="1" type="ORF">LPJ61_002409</name>
</gene>
<sequence length="181" mass="19135">MSSRVRTAFRPLEMSSSFDSCDGMPMRRAATSVPSLSHHHSDSYGPERFELLSRLEQRWCVSLPSSKSGAFSSCCVAPVPRRNYSPSNSGSRPTSASSLVDDDLACLELRGILGHADSGAASPSRSSSASSSTCTSAPFMAMDHELVLHPLEEIVVRSGSPILRSGNPMPLDAGFGAAAAM</sequence>
<protein>
    <submittedName>
        <fullName evidence="1">Uncharacterized protein</fullName>
    </submittedName>
</protein>
<comment type="caution">
    <text evidence="1">The sequence shown here is derived from an EMBL/GenBank/DDBJ whole genome shotgun (WGS) entry which is preliminary data.</text>
</comment>
<dbReference type="Proteomes" id="UP001143981">
    <property type="component" value="Unassembled WGS sequence"/>
</dbReference>
<keyword evidence="2" id="KW-1185">Reference proteome</keyword>
<dbReference type="AlphaFoldDB" id="A0A9W7YEK5"/>
<dbReference type="EMBL" id="JANBOI010000301">
    <property type="protein sequence ID" value="KAJ1731691.1"/>
    <property type="molecule type" value="Genomic_DNA"/>
</dbReference>
<reference evidence="1" key="1">
    <citation type="submission" date="2022-07" db="EMBL/GenBank/DDBJ databases">
        <title>Phylogenomic reconstructions and comparative analyses of Kickxellomycotina fungi.</title>
        <authorList>
            <person name="Reynolds N.K."/>
            <person name="Stajich J.E."/>
            <person name="Barry K."/>
            <person name="Grigoriev I.V."/>
            <person name="Crous P."/>
            <person name="Smith M.E."/>
        </authorList>
    </citation>
    <scope>NUCLEOTIDE SEQUENCE</scope>
    <source>
        <strain evidence="1">BCRC 34381</strain>
    </source>
</reference>
<evidence type="ECO:0000313" key="2">
    <source>
        <dbReference type="Proteomes" id="UP001143981"/>
    </source>
</evidence>
<proteinExistence type="predicted"/>
<name>A0A9W7YEK5_9FUNG</name>
<dbReference type="OrthoDB" id="5563614at2759"/>
<accession>A0A9W7YEK5</accession>
<evidence type="ECO:0000313" key="1">
    <source>
        <dbReference type="EMBL" id="KAJ1731691.1"/>
    </source>
</evidence>
<organism evidence="1 2">
    <name type="scientific">Coemansia biformis</name>
    <dbReference type="NCBI Taxonomy" id="1286918"/>
    <lineage>
        <taxon>Eukaryota</taxon>
        <taxon>Fungi</taxon>
        <taxon>Fungi incertae sedis</taxon>
        <taxon>Zoopagomycota</taxon>
        <taxon>Kickxellomycotina</taxon>
        <taxon>Kickxellomycetes</taxon>
        <taxon>Kickxellales</taxon>
        <taxon>Kickxellaceae</taxon>
        <taxon>Coemansia</taxon>
    </lineage>
</organism>